<evidence type="ECO:0000256" key="1">
    <source>
        <dbReference type="SAM" id="Phobius"/>
    </source>
</evidence>
<evidence type="ECO:0000313" key="3">
    <source>
        <dbReference type="Proteomes" id="UP000193077"/>
    </source>
</evidence>
<dbReference type="Proteomes" id="UP000193077">
    <property type="component" value="Unassembled WGS sequence"/>
</dbReference>
<keyword evidence="1" id="KW-0472">Membrane</keyword>
<dbReference type="OrthoDB" id="6119856at2"/>
<dbReference type="InterPro" id="IPR008407">
    <property type="entry name" value="Brnchd-chn_aa_trnsp_AzlD"/>
</dbReference>
<name>A0A1Y5TJW2_9RHOB</name>
<proteinExistence type="predicted"/>
<dbReference type="EMBL" id="FWFO01000004">
    <property type="protein sequence ID" value="SLN65680.1"/>
    <property type="molecule type" value="Genomic_DNA"/>
</dbReference>
<organism evidence="2 3">
    <name type="scientific">Falsiruegeria litorea R37</name>
    <dbReference type="NCBI Taxonomy" id="1200284"/>
    <lineage>
        <taxon>Bacteria</taxon>
        <taxon>Pseudomonadati</taxon>
        <taxon>Pseudomonadota</taxon>
        <taxon>Alphaproteobacteria</taxon>
        <taxon>Rhodobacterales</taxon>
        <taxon>Roseobacteraceae</taxon>
        <taxon>Falsiruegeria</taxon>
    </lineage>
</organism>
<reference evidence="2 3" key="1">
    <citation type="submission" date="2017-03" db="EMBL/GenBank/DDBJ databases">
        <authorList>
            <person name="Afonso C.L."/>
            <person name="Miller P.J."/>
            <person name="Scott M.A."/>
            <person name="Spackman E."/>
            <person name="Goraichik I."/>
            <person name="Dimitrov K.M."/>
            <person name="Suarez D.L."/>
            <person name="Swayne D.E."/>
        </authorList>
    </citation>
    <scope>NUCLEOTIDE SEQUENCE [LARGE SCALE GENOMIC DNA]</scope>
    <source>
        <strain evidence="2 3">CECT 7639</strain>
    </source>
</reference>
<accession>A0A1Y5TJW2</accession>
<dbReference type="Pfam" id="PF05437">
    <property type="entry name" value="AzlD"/>
    <property type="match status" value="1"/>
</dbReference>
<dbReference type="AlphaFoldDB" id="A0A1Y5TJW2"/>
<feature type="transmembrane region" description="Helical" evidence="1">
    <location>
        <begin position="12"/>
        <end position="32"/>
    </location>
</feature>
<evidence type="ECO:0000313" key="2">
    <source>
        <dbReference type="EMBL" id="SLN65680.1"/>
    </source>
</evidence>
<keyword evidence="1" id="KW-0812">Transmembrane</keyword>
<sequence>MNSIDPTTMWIIIVGMAIGSFVLRFVFIGFVGDRTMPPWLLRHLRYTAVAILPALIAPLVVWPAATGGQPDVPRTSAAAVALVVGLVTKNVIAAIFSGAATLYGVLYLLG</sequence>
<feature type="transmembrane region" description="Helical" evidence="1">
    <location>
        <begin position="77"/>
        <end position="109"/>
    </location>
</feature>
<keyword evidence="1" id="KW-1133">Transmembrane helix</keyword>
<dbReference type="RefSeq" id="WP_085797359.1">
    <property type="nucleotide sequence ID" value="NZ_FWFO01000004.1"/>
</dbReference>
<feature type="transmembrane region" description="Helical" evidence="1">
    <location>
        <begin position="44"/>
        <end position="65"/>
    </location>
</feature>
<protein>
    <submittedName>
        <fullName evidence="2">Branched-chain amino acid transport protein (AzlD)</fullName>
    </submittedName>
</protein>
<gene>
    <name evidence="2" type="ORF">TRL7639_03710</name>
</gene>
<keyword evidence="3" id="KW-1185">Reference proteome</keyword>